<protein>
    <recommendedName>
        <fullName evidence="3">Transcriptional regulator</fullName>
    </recommendedName>
</protein>
<keyword evidence="2" id="KW-1185">Reference proteome</keyword>
<gene>
    <name evidence="1" type="ORF">CBP36_21325</name>
</gene>
<proteinExistence type="predicted"/>
<name>A0A240UJ45_9BURK</name>
<geneLocation type="plasmid" evidence="1 2">
    <name>pACP4.3</name>
</geneLocation>
<sequence>MFLQDAMGQLGMSREDFANRISVSKSCLQKWMSRHGSSDFRQMPLMAWKFVNEILEHEVAY</sequence>
<keyword evidence="1" id="KW-0614">Plasmid</keyword>
<evidence type="ECO:0008006" key="3">
    <source>
        <dbReference type="Google" id="ProtNLM"/>
    </source>
</evidence>
<dbReference type="EMBL" id="CP021369">
    <property type="protein sequence ID" value="ART61511.1"/>
    <property type="molecule type" value="Genomic_DNA"/>
</dbReference>
<evidence type="ECO:0000313" key="2">
    <source>
        <dbReference type="Proteomes" id="UP000194440"/>
    </source>
</evidence>
<organism evidence="1 2">
    <name type="scientific">Acidovorax carolinensis</name>
    <dbReference type="NCBI Taxonomy" id="553814"/>
    <lineage>
        <taxon>Bacteria</taxon>
        <taxon>Pseudomonadati</taxon>
        <taxon>Pseudomonadota</taxon>
        <taxon>Betaproteobacteria</taxon>
        <taxon>Burkholderiales</taxon>
        <taxon>Comamonadaceae</taxon>
        <taxon>Acidovorax</taxon>
    </lineage>
</organism>
<dbReference type="AlphaFoldDB" id="A0A240UJ45"/>
<dbReference type="KEGG" id="acip:CBP36_21325"/>
<reference evidence="1" key="1">
    <citation type="submission" date="2017-05" db="EMBL/GenBank/DDBJ databases">
        <title>Polyphasic characterization of four soil-derived phenanthrene-degrading Acidovorax strains and proposal of Acidovorax phenanthrenivorans sp. nov.</title>
        <authorList>
            <person name="Singleton D."/>
            <person name="Lee J."/>
            <person name="Dickey A.N."/>
            <person name="Stroud A."/>
            <person name="Scholl E.H."/>
            <person name="Wright F.A."/>
            <person name="Aitken M.D."/>
        </authorList>
    </citation>
    <scope>NUCLEOTIDE SEQUENCE</scope>
    <source>
        <strain evidence="1">P4</strain>
        <plasmid evidence="1">pACP4.3</plasmid>
    </source>
</reference>
<evidence type="ECO:0000313" key="1">
    <source>
        <dbReference type="EMBL" id="ART61511.1"/>
    </source>
</evidence>
<accession>A0A240UJ45</accession>
<dbReference type="Proteomes" id="UP000194440">
    <property type="component" value="Plasmid pACP4.3"/>
</dbReference>